<accession>A0A0B7K1L3</accession>
<protein>
    <submittedName>
        <fullName evidence="1">Uncharacterized protein</fullName>
    </submittedName>
</protein>
<proteinExistence type="predicted"/>
<gene>
    <name evidence="1" type="ORF">BN869_000005514_1</name>
</gene>
<reference evidence="1" key="1">
    <citation type="submission" date="2015-01" db="EMBL/GenBank/DDBJ databases">
        <authorList>
            <person name="Durling Mikael"/>
        </authorList>
    </citation>
    <scope>NUCLEOTIDE SEQUENCE</scope>
</reference>
<dbReference type="AlphaFoldDB" id="A0A0B7K1L3"/>
<dbReference type="EMBL" id="CDPU01000014">
    <property type="protein sequence ID" value="CEO49457.1"/>
    <property type="molecule type" value="Genomic_DNA"/>
</dbReference>
<organism evidence="1">
    <name type="scientific">Bionectria ochroleuca</name>
    <name type="common">Gliocladium roseum</name>
    <dbReference type="NCBI Taxonomy" id="29856"/>
    <lineage>
        <taxon>Eukaryota</taxon>
        <taxon>Fungi</taxon>
        <taxon>Dikarya</taxon>
        <taxon>Ascomycota</taxon>
        <taxon>Pezizomycotina</taxon>
        <taxon>Sordariomycetes</taxon>
        <taxon>Hypocreomycetidae</taxon>
        <taxon>Hypocreales</taxon>
        <taxon>Bionectriaceae</taxon>
        <taxon>Clonostachys</taxon>
    </lineage>
</organism>
<sequence>LSSSLQALAATLHLGSHYNSNSVHIYQLHPRFEITGAMGDQIPEEVRYQKHSPVFSLSRATPDSKRIAFLQVFPNRRFRDGWKKHADIPSYDRPPRDPARDIAQIRALLEGTVLSPDKAANVPNPPQTAKQLKDACSAWFATYRVFSFDSSEHILTTSIEISLSSPDLDMFTVLHNLVCVDNDKLFQQVISLDGPTTHRWKSWNENPMVLDLDGGPEGQLASLVDRVSFTACGEYLAVSRLRAEWPDFVALGDFLNML</sequence>
<name>A0A0B7K1L3_BIOOC</name>
<evidence type="ECO:0000313" key="1">
    <source>
        <dbReference type="EMBL" id="CEO49457.1"/>
    </source>
</evidence>
<feature type="non-terminal residue" evidence="1">
    <location>
        <position position="1"/>
    </location>
</feature>